<dbReference type="GO" id="GO:0000785">
    <property type="term" value="C:chromatin"/>
    <property type="evidence" value="ECO:0007669"/>
    <property type="project" value="TreeGrafter"/>
</dbReference>
<evidence type="ECO:0000256" key="1">
    <source>
        <dbReference type="ARBA" id="ARBA00007017"/>
    </source>
</evidence>
<dbReference type="InterPro" id="IPR019128">
    <property type="entry name" value="Dcc1"/>
</dbReference>
<evidence type="ECO:0000256" key="2">
    <source>
        <dbReference type="ARBA" id="ARBA00022705"/>
    </source>
</evidence>
<comment type="caution">
    <text evidence="4">The sequence shown here is derived from an EMBL/GenBank/DDBJ whole genome shotgun (WGS) entry which is preliminary data.</text>
</comment>
<organism evidence="4 5">
    <name type="scientific">Tilletia horrida</name>
    <dbReference type="NCBI Taxonomy" id="155126"/>
    <lineage>
        <taxon>Eukaryota</taxon>
        <taxon>Fungi</taxon>
        <taxon>Dikarya</taxon>
        <taxon>Basidiomycota</taxon>
        <taxon>Ustilaginomycotina</taxon>
        <taxon>Exobasidiomycetes</taxon>
        <taxon>Tilletiales</taxon>
        <taxon>Tilletiaceae</taxon>
        <taxon>Tilletia</taxon>
    </lineage>
</organism>
<keyword evidence="2" id="KW-0235">DNA replication</keyword>
<feature type="compositionally biased region" description="Gly residues" evidence="3">
    <location>
        <begin position="470"/>
        <end position="479"/>
    </location>
</feature>
<name>A0AAN6GIG2_9BASI</name>
<feature type="region of interest" description="Disordered" evidence="3">
    <location>
        <begin position="455"/>
        <end position="490"/>
    </location>
</feature>
<dbReference type="GO" id="GO:0006260">
    <property type="term" value="P:DNA replication"/>
    <property type="evidence" value="ECO:0007669"/>
    <property type="project" value="UniProtKB-KW"/>
</dbReference>
<feature type="region of interest" description="Disordered" evidence="3">
    <location>
        <begin position="33"/>
        <end position="61"/>
    </location>
</feature>
<dbReference type="PANTHER" id="PTHR13395">
    <property type="entry name" value="SISTER CHROMATID COHESION PROTEIN DCC1-RELATED"/>
    <property type="match status" value="1"/>
</dbReference>
<dbReference type="Pfam" id="PF09724">
    <property type="entry name" value="Dcc1"/>
    <property type="match status" value="1"/>
</dbReference>
<dbReference type="GO" id="GO:0034088">
    <property type="term" value="P:maintenance of mitotic sister chromatid cohesion"/>
    <property type="evidence" value="ECO:0007669"/>
    <property type="project" value="TreeGrafter"/>
</dbReference>
<keyword evidence="5" id="KW-1185">Reference proteome</keyword>
<evidence type="ECO:0000313" key="4">
    <source>
        <dbReference type="EMBL" id="KAK0542725.1"/>
    </source>
</evidence>
<accession>A0AAN6GIG2</accession>
<protein>
    <submittedName>
        <fullName evidence="4">Ctf8p and Ctf18p associating protein</fullName>
    </submittedName>
</protein>
<reference evidence="4" key="1">
    <citation type="journal article" date="2023" name="PhytoFront">
        <title>Draft Genome Resources of Seven Strains of Tilletia horrida, Causal Agent of Kernel Smut of Rice.</title>
        <authorList>
            <person name="Khanal S."/>
            <person name="Antony Babu S."/>
            <person name="Zhou X.G."/>
        </authorList>
    </citation>
    <scope>NUCLEOTIDE SEQUENCE</scope>
    <source>
        <strain evidence="4">TX6</strain>
    </source>
</reference>
<comment type="similarity">
    <text evidence="1">Belongs to the DCC1 family.</text>
</comment>
<dbReference type="PANTHER" id="PTHR13395:SF6">
    <property type="entry name" value="SISTER CHROMATID COHESION PROTEIN DCC1"/>
    <property type="match status" value="1"/>
</dbReference>
<sequence length="520" mass="57232">MTDRACLYTGEDSAGRPDYLLLQVPKNLSREFEAAHEQEPTSDTVGTKRRRGNGTSKSSSMRTCFTINGRQGDPAVLCTDKASFSIRQIAQSNSLLLLTPKTDASDSETRLQLRGNLDSMLELVPTVPRLSRIPDLLRLTSYRGPEEETDLHTRLRRGAQKDSKQKLKLYRHRQLRSIVQASEAEFEQALKLFRVIELNSRLRLVASSYRIKVLKMLHAQLMIDTLQPTSVPVQKVVRHLVEDGIAEPIARAVLLRWYGKQVASPDGADSEEVYASLDLDAIVRDWGLELLSIHRAPTSLSTFMNTWRKEVGELFEGSVDLRLLRGNALLHPSPLPTTLFPAPGVVVPASAMGGGSPASGFVPQQVPPSQVQYYPASELQQDAAQRFAELFLTRPHWTHDELLPFIEDMAPGSNGQQSLDTAAAESLRKEQRKVIDGLLMKFTRSRVVKLADAPEVSDTAADVSKDHLAGAGGTAGAGRPGQSSSRRNKAAAAAEAAIKAQAMAKQVCKDTKVYSARMKY</sequence>
<dbReference type="GO" id="GO:0031390">
    <property type="term" value="C:Ctf18 RFC-like complex"/>
    <property type="evidence" value="ECO:0007669"/>
    <property type="project" value="InterPro"/>
</dbReference>
<dbReference type="AlphaFoldDB" id="A0AAN6GIG2"/>
<dbReference type="Proteomes" id="UP001176517">
    <property type="component" value="Unassembled WGS sequence"/>
</dbReference>
<dbReference type="EMBL" id="JAPDMZ010000462">
    <property type="protein sequence ID" value="KAK0542725.1"/>
    <property type="molecule type" value="Genomic_DNA"/>
</dbReference>
<evidence type="ECO:0000313" key="5">
    <source>
        <dbReference type="Proteomes" id="UP001176517"/>
    </source>
</evidence>
<evidence type="ECO:0000256" key="3">
    <source>
        <dbReference type="SAM" id="MobiDB-lite"/>
    </source>
</evidence>
<gene>
    <name evidence="4" type="primary">DCC1</name>
    <name evidence="4" type="ORF">OC846_006652</name>
</gene>
<dbReference type="GO" id="GO:0000775">
    <property type="term" value="C:chromosome, centromeric region"/>
    <property type="evidence" value="ECO:0007669"/>
    <property type="project" value="TreeGrafter"/>
</dbReference>
<proteinExistence type="inferred from homology"/>